<dbReference type="EMBL" id="NKYE01000021">
    <property type="protein sequence ID" value="OZM70371.1"/>
    <property type="molecule type" value="Genomic_DNA"/>
</dbReference>
<dbReference type="InterPro" id="IPR009937">
    <property type="entry name" value="Phage_holin_3_6"/>
</dbReference>
<evidence type="ECO:0008006" key="5">
    <source>
        <dbReference type="Google" id="ProtNLM"/>
    </source>
</evidence>
<feature type="transmembrane region" description="Helical" evidence="2">
    <location>
        <begin position="85"/>
        <end position="106"/>
    </location>
</feature>
<name>A0A263CWA2_9PSEU</name>
<evidence type="ECO:0000256" key="1">
    <source>
        <dbReference type="SAM" id="MobiDB-lite"/>
    </source>
</evidence>
<accession>A0A263CWA2</accession>
<comment type="caution">
    <text evidence="3">The sequence shown here is derived from an EMBL/GenBank/DDBJ whole genome shotgun (WGS) entry which is preliminary data.</text>
</comment>
<keyword evidence="2" id="KW-1133">Transmembrane helix</keyword>
<gene>
    <name evidence="3" type="ORF">CFN78_25985</name>
</gene>
<organism evidence="3 4">
    <name type="scientific">Amycolatopsis antarctica</name>
    <dbReference type="NCBI Taxonomy" id="1854586"/>
    <lineage>
        <taxon>Bacteria</taxon>
        <taxon>Bacillati</taxon>
        <taxon>Actinomycetota</taxon>
        <taxon>Actinomycetes</taxon>
        <taxon>Pseudonocardiales</taxon>
        <taxon>Pseudonocardiaceae</taxon>
        <taxon>Amycolatopsis</taxon>
    </lineage>
</organism>
<keyword evidence="4" id="KW-1185">Reference proteome</keyword>
<evidence type="ECO:0000313" key="3">
    <source>
        <dbReference type="EMBL" id="OZM70371.1"/>
    </source>
</evidence>
<evidence type="ECO:0000313" key="4">
    <source>
        <dbReference type="Proteomes" id="UP000242444"/>
    </source>
</evidence>
<proteinExistence type="predicted"/>
<feature type="compositionally biased region" description="Basic and acidic residues" evidence="1">
    <location>
        <begin position="125"/>
        <end position="144"/>
    </location>
</feature>
<feature type="region of interest" description="Disordered" evidence="1">
    <location>
        <begin position="109"/>
        <end position="144"/>
    </location>
</feature>
<sequence length="144" mass="14918">MTSHDTGATATSSEPSVGELMTRLSEQTSRLVRDELQLAQTEIKASAKHAGVGAGLFGVAGVLAWFGAGAIITTAIAALALTLPVWASALIVGAVLLIAAGIAALAGKKQVRQTSPTPERTLGNVKRDVQEVQEARHRDHAQQS</sequence>
<dbReference type="InParanoid" id="A0A263CWA2"/>
<evidence type="ECO:0000256" key="2">
    <source>
        <dbReference type="SAM" id="Phobius"/>
    </source>
</evidence>
<reference evidence="3 4" key="1">
    <citation type="submission" date="2017-07" db="EMBL/GenBank/DDBJ databases">
        <title>Amycolatopsis antarcticus sp. nov., isolated from the surface of an Antarcticus brown macroalga.</title>
        <authorList>
            <person name="Wang J."/>
            <person name="Leiva S."/>
            <person name="Huang J."/>
            <person name="Huang Y."/>
        </authorList>
    </citation>
    <scope>NUCLEOTIDE SEQUENCE [LARGE SCALE GENOMIC DNA]</scope>
    <source>
        <strain evidence="3 4">AU-G6</strain>
    </source>
</reference>
<dbReference type="OrthoDB" id="4870234at2"/>
<feature type="transmembrane region" description="Helical" evidence="2">
    <location>
        <begin position="54"/>
        <end position="79"/>
    </location>
</feature>
<dbReference type="Proteomes" id="UP000242444">
    <property type="component" value="Unassembled WGS sequence"/>
</dbReference>
<dbReference type="AlphaFoldDB" id="A0A263CWA2"/>
<keyword evidence="2" id="KW-0472">Membrane</keyword>
<protein>
    <recommendedName>
        <fullName evidence="5">Phage holin family protein</fullName>
    </recommendedName>
</protein>
<keyword evidence="2" id="KW-0812">Transmembrane</keyword>
<dbReference type="Pfam" id="PF07332">
    <property type="entry name" value="Phage_holin_3_6"/>
    <property type="match status" value="1"/>
</dbReference>